<evidence type="ECO:0000259" key="1">
    <source>
        <dbReference type="Pfam" id="PF18700"/>
    </source>
</evidence>
<dbReference type="ChiTaRS" id="GATSL3">
    <property type="organism name" value="human"/>
</dbReference>
<name>F2Z2C1_HUMAN</name>
<evidence type="ECO:0000313" key="2">
    <source>
        <dbReference type="Ensembl" id="ENSP00000408419.1"/>
    </source>
</evidence>
<dbReference type="OrthoDB" id="58529at2759"/>
<accession>F2Z2C1</accession>
<dbReference type="ProteomicsDB" id="45108"/>
<dbReference type="PANTHER" id="PTHR31131:SF3">
    <property type="entry name" value="CYTOSOLIC ARGININE SENSOR FOR MTORC1 SUBUNIT 1"/>
    <property type="match status" value="1"/>
</dbReference>
<dbReference type="Ensembl" id="ENST00000425691.5">
    <property type="protein sequence ID" value="ENSP00000408419.1"/>
    <property type="gene ID" value="ENSG00000239282.8"/>
</dbReference>
<organism evidence="2 3">
    <name type="scientific">Homo sapiens</name>
    <name type="common">Human</name>
    <dbReference type="NCBI Taxonomy" id="9606"/>
    <lineage>
        <taxon>Eukaryota</taxon>
        <taxon>Metazoa</taxon>
        <taxon>Chordata</taxon>
        <taxon>Craniata</taxon>
        <taxon>Vertebrata</taxon>
        <taxon>Euteleostomi</taxon>
        <taxon>Mammalia</taxon>
        <taxon>Eutheria</taxon>
        <taxon>Euarchontoglires</taxon>
        <taxon>Primates</taxon>
        <taxon>Haplorrhini</taxon>
        <taxon>Catarrhini</taxon>
        <taxon>Hominidae</taxon>
        <taxon>Homo</taxon>
    </lineage>
</organism>
<evidence type="ECO:0007829" key="5">
    <source>
        <dbReference type="ProteomicsDB" id="F2Z2C1"/>
    </source>
</evidence>
<dbReference type="GeneTree" id="ENSGT00390000006208"/>
<dbReference type="InterPro" id="IPR040778">
    <property type="entry name" value="CASTOR1_N"/>
</dbReference>
<dbReference type="HOGENOM" id="CLU_2928662_0_0_1"/>
<dbReference type="MassIVE" id="F2Z2C1"/>
<gene>
    <name evidence="2" type="primary">CASTOR1</name>
</gene>
<dbReference type="ProteomicsDB" id="23668"/>
<sequence>MELHILEHRVRVLSVARPGLWLYTHPLIKLLFLPRRSRCAPGFGSADRGWGLCSRSGPGSED</sequence>
<dbReference type="HGNC" id="HGNC:34423">
    <property type="gene designation" value="CASTOR1"/>
</dbReference>
<feature type="domain" description="CASTOR1 N-terminal" evidence="1">
    <location>
        <begin position="9"/>
        <end position="39"/>
    </location>
</feature>
<dbReference type="VEuPathDB" id="HostDB:ENSG00000239282"/>
<dbReference type="PANTHER" id="PTHR31131">
    <property type="entry name" value="CHROMOSOME 1, WHOLE GENOME SHOTGUN SEQUENCE"/>
    <property type="match status" value="1"/>
</dbReference>
<dbReference type="UCSC" id="uc062dbf.1">
    <property type="organism name" value="human"/>
</dbReference>
<dbReference type="Ensembl" id="ENST00000440704.5">
    <property type="protein sequence ID" value="ENSP00000407871.1"/>
    <property type="gene ID" value="ENSG00000239282.8"/>
</dbReference>
<dbReference type="UCSC" id="uc062dbb.1">
    <property type="organism name" value="human"/>
</dbReference>
<keyword evidence="3" id="KW-1185">Reference proteome</keyword>
<dbReference type="Bgee" id="ENSG00000239282">
    <property type="expression patterns" value="Expressed in lower esophagus mucosa and 95 other cell types or tissues"/>
</dbReference>
<dbReference type="AlphaFoldDB" id="F2Z2C1"/>
<accession>H7C2U7</accession>
<dbReference type="Pfam" id="PF18700">
    <property type="entry name" value="Castor1_N"/>
    <property type="match status" value="1"/>
</dbReference>
<dbReference type="ExpressionAtlas" id="F2Z2C1">
    <property type="expression patterns" value="baseline and differential"/>
</dbReference>
<reference evidence="2" key="2">
    <citation type="journal article" date="2001" name="Nature">
        <title>Initial sequencing and analysis of the human genome.</title>
        <authorList>
            <consortium name="International Human Genome Sequencing Consortium"/>
            <person name="Lander E.S."/>
            <person name="Linton L.M."/>
            <person name="Birren B."/>
            <person name="Nusbaum C."/>
            <person name="Zody M.C."/>
            <person name="Baldwin J."/>
            <person name="Devon K."/>
            <person name="Dewar K."/>
            <person name="Doyle M."/>
            <person name="FitzHugh W."/>
            <person name="Funke R."/>
            <person name="Gage D."/>
            <person name="Harris K."/>
            <person name="Heaford A."/>
            <person name="Howland J."/>
            <person name="Kann L."/>
            <person name="Lehoczky J."/>
            <person name="LeVine R."/>
            <person name="McEwan P."/>
            <person name="McKernan K."/>
            <person name="Meldrim J."/>
            <person name="Mesirov J.P."/>
            <person name="Miranda C."/>
            <person name="Morris W."/>
            <person name="Naylor J."/>
            <person name="Raymond C."/>
            <person name="Rosetti M."/>
            <person name="Santos R."/>
            <person name="Sheridan A."/>
            <person name="Sougnez C."/>
            <person name="Stange-Thomann N."/>
            <person name="Stojanovic N."/>
            <person name="Subramanian A."/>
            <person name="Wyman D."/>
            <person name="Rogers J."/>
            <person name="Sulston J."/>
            <person name="Ainscough R."/>
            <person name="Beck S."/>
            <person name="Bentley D."/>
            <person name="Burton J."/>
            <person name="Clee C."/>
            <person name="Carter N."/>
            <person name="Coulson A."/>
            <person name="Deadman R."/>
            <person name="Deloukas P."/>
            <person name="Dunham A."/>
            <person name="Dunham I."/>
            <person name="Durbin R."/>
            <person name="French L."/>
            <person name="Grafham D."/>
            <person name="Gregory S."/>
            <person name="Hubbard T."/>
            <person name="Humphray S."/>
            <person name="Hunt A."/>
            <person name="Jones M."/>
            <person name="Lloyd C."/>
            <person name="McMurray A."/>
            <person name="Matthews L."/>
            <person name="Mercer S."/>
            <person name="Milne S."/>
            <person name="Mullikin J.C."/>
            <person name="Mungall A."/>
            <person name="Plumb R."/>
            <person name="Ross M."/>
            <person name="Shownkeen R."/>
            <person name="Sims S."/>
            <person name="Waterston R.H."/>
            <person name="Wilson R.K."/>
            <person name="Hillier L.W."/>
            <person name="McPherson J.D."/>
            <person name="Marra M.A."/>
            <person name="Mardis E.R."/>
            <person name="Fulton L.A."/>
            <person name="Chinwalla A.T."/>
            <person name="Pepin K.H."/>
            <person name="Gish W.R."/>
            <person name="Chissoe S.L."/>
            <person name="Wendl M.C."/>
            <person name="Delehaunty K.D."/>
            <person name="Miner T.L."/>
            <person name="Delehaunty A."/>
            <person name="Kramer J.B."/>
            <person name="Cook L.L."/>
            <person name="Fulton R.S."/>
            <person name="Johnson D.L."/>
            <person name="Minx P.J."/>
            <person name="Clifton S.W."/>
            <person name="Hawkins T."/>
            <person name="Branscomb E."/>
            <person name="Predki P."/>
            <person name="Richardson P."/>
            <person name="Wenning S."/>
            <person name="Slezak T."/>
            <person name="Doggett N."/>
            <person name="Cheng J.F."/>
            <person name="Olsen A."/>
            <person name="Lucas S."/>
            <person name="Elkin C."/>
            <person name="Uberbacher E."/>
            <person name="Frazier M."/>
            <person name="Gibbs R.A."/>
            <person name="Muzny D.M."/>
            <person name="Scherer S.E."/>
            <person name="Bouck J.B."/>
            <person name="Sodergren E.J."/>
            <person name="Worley K.C."/>
            <person name="Rives C.M."/>
            <person name="Gorrell J.H."/>
            <person name="Metzker M.L."/>
            <person name="Naylor S.L."/>
            <person name="Kucherlapati R.S."/>
            <person name="Nelson D.L."/>
            <person name="Weinstock G.M."/>
            <person name="Sakaki Y."/>
            <person name="Fujiyama A."/>
            <person name="Hattori M."/>
            <person name="Yada T."/>
            <person name="Toyoda A."/>
            <person name="Itoh T."/>
            <person name="Kawagoe C."/>
            <person name="Watanabe H."/>
            <person name="Totoki Y."/>
            <person name="Taylor T."/>
            <person name="Weissenbach J."/>
            <person name="Heilig R."/>
            <person name="Saurin W."/>
            <person name="Artiguenave F."/>
            <person name="Brottier P."/>
            <person name="Bruls T."/>
            <person name="Pelletier E."/>
            <person name="Robert C."/>
            <person name="Wincker P."/>
            <person name="Smith D.R."/>
            <person name="Doucette-Stamm L."/>
            <person name="Rubenfield M."/>
            <person name="Weinstock K."/>
            <person name="Lee H.M."/>
            <person name="Dubois J."/>
            <person name="Rosenthal A."/>
            <person name="Platzer M."/>
            <person name="Nyakatura G."/>
            <person name="Taudien S."/>
            <person name="Rump A."/>
            <person name="Yang H."/>
            <person name="Yu J."/>
            <person name="Wang J."/>
            <person name="Huang G."/>
            <person name="Gu J."/>
            <person name="Hood L."/>
            <person name="Rowen L."/>
            <person name="Madan A."/>
            <person name="Qin S."/>
            <person name="Davis R.W."/>
            <person name="Federspiel N.A."/>
            <person name="Abola A.P."/>
            <person name="Proctor M.J."/>
            <person name="Myers R.M."/>
            <person name="Schmutz J."/>
            <person name="Dickson M."/>
            <person name="Grimwood J."/>
            <person name="Cox D.R."/>
            <person name="Olson M.V."/>
            <person name="Kaul R."/>
            <person name="Raymond C."/>
            <person name="Shimizu N."/>
            <person name="Kawasaki K."/>
            <person name="Minoshima S."/>
            <person name="Evans G.A."/>
            <person name="Athanasiou M."/>
            <person name="Schultz R."/>
            <person name="Roe B.A."/>
            <person name="Chen F."/>
            <person name="Pan H."/>
            <person name="Ramser J."/>
            <person name="Lehrach H."/>
            <person name="Reinhardt R."/>
            <person name="McCombie W.R."/>
            <person name="de la Bastide M."/>
            <person name="Dedhia N."/>
            <person name="Blocker H."/>
            <person name="Hornischer K."/>
            <person name="Nordsiek G."/>
            <person name="Agarwala R."/>
            <person name="Aravind L."/>
            <person name="Bailey J.A."/>
            <person name="Bateman A."/>
            <person name="Batzoglou S."/>
            <person name="Birney E."/>
            <person name="Bork P."/>
            <person name="Brown D.G."/>
            <person name="Burge C.B."/>
            <person name="Cerutti L."/>
            <person name="Chen H.C."/>
            <person name="Church D."/>
            <person name="Clamp M."/>
            <person name="Copley R.R."/>
            <person name="Doerks T."/>
            <person name="Eddy S.R."/>
            <person name="Eichler E.E."/>
            <person name="Furey T.S."/>
            <person name="Galagan J."/>
            <person name="Gilbert J.G."/>
            <person name="Harmon C."/>
            <person name="Hayashizaki Y."/>
            <person name="Haussler D."/>
            <person name="Hermjakob H."/>
            <person name="Hokamp K."/>
            <person name="Jang W."/>
            <person name="Johnson L.S."/>
            <person name="Jones T.A."/>
            <person name="Kasif S."/>
            <person name="Kaspryzk A."/>
            <person name="Kennedy S."/>
            <person name="Kent W.J."/>
            <person name="Kitts P."/>
            <person name="Koonin E.V."/>
            <person name="Korf I."/>
            <person name="Kulp D."/>
            <person name="Lancet D."/>
            <person name="Lowe T.M."/>
            <person name="McLysaght A."/>
            <person name="Mikkelsen T."/>
            <person name="Moran J.V."/>
            <person name="Mulder N."/>
            <person name="Pollara V.J."/>
            <person name="Ponting C.P."/>
            <person name="Schuler G."/>
            <person name="Schultz J."/>
            <person name="Slater G."/>
            <person name="Smit A.F."/>
            <person name="Stupka E."/>
            <person name="Szustakowski J."/>
            <person name="Thierry-Mieg D."/>
            <person name="Thierry-Mieg J."/>
            <person name="Wagner L."/>
            <person name="Wallis J."/>
            <person name="Wheeler R."/>
            <person name="Williams A."/>
            <person name="Wolf Y.I."/>
            <person name="Wolfe K.H."/>
            <person name="Yang S.P."/>
            <person name="Yeh R.F."/>
            <person name="Collins F."/>
            <person name="Guyer M.S."/>
            <person name="Peterson J."/>
            <person name="Felsenfeld A."/>
            <person name="Wetterstrand K.A."/>
            <person name="Patrinos A."/>
            <person name="Morgan M.J."/>
            <person name="de Jong P."/>
            <person name="Catanese J.J."/>
            <person name="Osoegawa K."/>
            <person name="Shizuya H."/>
            <person name="Choi S."/>
            <person name="Chen Y.J."/>
        </authorList>
    </citation>
    <scope>NUCLEOTIDE SEQUENCE [LARGE SCALE GENOMIC DNA]</scope>
</reference>
<dbReference type="Proteomes" id="UP000005640">
    <property type="component" value="Chromosome 22"/>
</dbReference>
<reference evidence="2" key="5">
    <citation type="submission" date="2025-05" db="UniProtKB">
        <authorList>
            <consortium name="Ensembl"/>
        </authorList>
    </citation>
    <scope>IDENTIFICATION</scope>
</reference>
<evidence type="ECO:0000313" key="3">
    <source>
        <dbReference type="Proteomes" id="UP000005640"/>
    </source>
</evidence>
<keyword evidence="4 5" id="KW-1267">Proteomics identification</keyword>
<reference evidence="3" key="1">
    <citation type="journal article" date="1999" name="Nature">
        <title>The DNA sequence of human chromosome 22.</title>
        <authorList>
            <person name="Dunham I."/>
            <person name="Hunt A.R."/>
            <person name="Collins J.E."/>
            <person name="Bruskiewich R."/>
            <person name="Beare D.M."/>
            <person name="Clamp M."/>
            <person name="Smink L.J."/>
            <person name="Ainscough R."/>
            <person name="Almeida J.P."/>
            <person name="Babbage A.K."/>
            <person name="Bagguley C."/>
            <person name="Bailey J."/>
            <person name="Barlow K.F."/>
            <person name="Bates K.N."/>
            <person name="Beasley O.P."/>
            <person name="Bird C.P."/>
            <person name="Blakey S.E."/>
            <person name="Bridgeman A.M."/>
            <person name="Buck D."/>
            <person name="Burgess J."/>
            <person name="Burrill W.D."/>
            <person name="Burton J."/>
            <person name="Carder C."/>
            <person name="Carter N.P."/>
            <person name="Chen Y."/>
            <person name="Clark G."/>
            <person name="Clegg S.M."/>
            <person name="Cobley V.E."/>
            <person name="Cole C.G."/>
            <person name="Collier R.E."/>
            <person name="Connor R."/>
            <person name="Conroy D."/>
            <person name="Corby N.R."/>
            <person name="Coville G.J."/>
            <person name="Cox A.V."/>
            <person name="Davis J."/>
            <person name="Dawson E."/>
            <person name="Dhami P.D."/>
            <person name="Dockree C."/>
            <person name="Dodsworth S.J."/>
            <person name="Durbin R.M."/>
            <person name="Ellington A.G."/>
            <person name="Evans K.L."/>
            <person name="Fey J.M."/>
            <person name="Fleming K."/>
            <person name="French L."/>
            <person name="Garner A.A."/>
            <person name="Gilbert J.G.R."/>
            <person name="Goward M.E."/>
            <person name="Grafham D.V."/>
            <person name="Griffiths M.N.D."/>
            <person name="Hall C."/>
            <person name="Hall R.E."/>
            <person name="Hall-Tamlyn G."/>
            <person name="Heathcott R.W."/>
            <person name="Ho S."/>
            <person name="Holmes S."/>
            <person name="Hunt S.E."/>
            <person name="Jones M.C."/>
            <person name="Kershaw J."/>
            <person name="Kimberley A.M."/>
            <person name="King A."/>
            <person name="Laird G.K."/>
            <person name="Langford C.F."/>
            <person name="Leversha M.A."/>
            <person name="Lloyd C."/>
            <person name="Lloyd D.M."/>
            <person name="Martyn I.D."/>
            <person name="Mashreghi-Mohammadi M."/>
            <person name="Matthews L.H."/>
            <person name="Mccann O.T."/>
            <person name="Mcclay J."/>
            <person name="Mclaren S."/>
            <person name="McMurray A.A."/>
            <person name="Milne S.A."/>
            <person name="Mortimore B.J."/>
            <person name="Odell C.N."/>
            <person name="Pavitt R."/>
            <person name="Pearce A.V."/>
            <person name="Pearson D."/>
            <person name="Phillimore B.J.C.T."/>
            <person name="Phillips S.H."/>
            <person name="Plumb R.W."/>
            <person name="Ramsay H."/>
            <person name="Ramsey Y."/>
            <person name="Rogers L."/>
            <person name="Ross M.T."/>
            <person name="Scott C.E."/>
            <person name="Sehra H.K."/>
            <person name="Skuce C.D."/>
            <person name="Smalley S."/>
            <person name="Smith M.L."/>
            <person name="Soderlund C."/>
            <person name="Spragon L."/>
            <person name="Steward C.A."/>
            <person name="Sulston J.E."/>
            <person name="Swann R.M."/>
            <person name="Vaudin M."/>
            <person name="Wall M."/>
            <person name="Wallis J.M."/>
            <person name="Whiteley M.N."/>
            <person name="Willey D.L."/>
            <person name="Williams L."/>
            <person name="Williams S.A."/>
            <person name="Williamson H."/>
            <person name="Wilmer T.E."/>
            <person name="Wilming L."/>
            <person name="Wright C.L."/>
            <person name="Hubbard T."/>
            <person name="Bentley D.R."/>
            <person name="Beck S."/>
            <person name="Rogers J."/>
            <person name="Shimizu N."/>
            <person name="Minoshima S."/>
            <person name="Kawasaki K."/>
            <person name="Sasaki T."/>
            <person name="Asakawa S."/>
            <person name="Kudoh J."/>
            <person name="Shintani A."/>
            <person name="Shibuya K."/>
            <person name="Yoshizaki Y."/>
            <person name="Aoki N."/>
            <person name="Mitsuyama S."/>
            <person name="Roe B.A."/>
            <person name="Chen F."/>
            <person name="Chu L."/>
            <person name="Crabtree J."/>
            <person name="Deschamps S."/>
            <person name="Do A."/>
            <person name="Do T."/>
            <person name="Dorman A."/>
            <person name="Fang F."/>
            <person name="Fu Y."/>
            <person name="Hu P."/>
            <person name="Hua A."/>
            <person name="Kenton S."/>
            <person name="Lai H."/>
            <person name="Lao H.I."/>
            <person name="Lewis J."/>
            <person name="Lewis S."/>
            <person name="Lin S.-P."/>
            <person name="Loh P."/>
            <person name="Malaj E."/>
            <person name="Nguyen T."/>
            <person name="Pan H."/>
            <person name="Phan S."/>
            <person name="Qi S."/>
            <person name="Qian Y."/>
            <person name="Ray L."/>
            <person name="Ren Q."/>
            <person name="Shaull S."/>
            <person name="Sloan D."/>
            <person name="Song L."/>
            <person name="Wang Q."/>
            <person name="Wang Y."/>
            <person name="Wang Z."/>
            <person name="White J."/>
            <person name="Willingham D."/>
            <person name="Wu H."/>
            <person name="Yao Z."/>
            <person name="Zhan M."/>
            <person name="Zhang G."/>
            <person name="Chissoe S."/>
            <person name="Murray J."/>
            <person name="Miller N."/>
            <person name="Minx P."/>
            <person name="Fulton R."/>
            <person name="Johnson D."/>
            <person name="Bemis G."/>
            <person name="Bentley D."/>
            <person name="Bradshaw H."/>
            <person name="Bourne S."/>
            <person name="Cordes M."/>
            <person name="Du Z."/>
            <person name="Fulton L."/>
            <person name="Goela D."/>
            <person name="Graves T."/>
            <person name="Hawkins J."/>
            <person name="Hinds K."/>
            <person name="Kemp K."/>
            <person name="Latreille P."/>
            <person name="Layman D."/>
            <person name="Ozersky P."/>
            <person name="Rohlfing T."/>
            <person name="Scheet P."/>
            <person name="Walker C."/>
            <person name="Wamsley A."/>
            <person name="Wohldmann P."/>
            <person name="Pepin K."/>
            <person name="Nelson J."/>
            <person name="Korf I."/>
            <person name="Bedell J.A."/>
            <person name="Hillier L.W."/>
            <person name="Mardis E."/>
            <person name="Waterston R."/>
            <person name="Wilson R."/>
            <person name="Emanuel B.S."/>
            <person name="Shaikh T."/>
            <person name="Kurahashi H."/>
            <person name="Saitta S."/>
            <person name="Budarf M.L."/>
            <person name="McDermid H.E."/>
            <person name="Johnson A."/>
            <person name="Wong A.C.C."/>
            <person name="Morrow B.E."/>
            <person name="Edelmann L."/>
            <person name="Kim U.J."/>
            <person name="Shizuya H."/>
            <person name="Simon M.I."/>
            <person name="Dumanski J.P."/>
            <person name="Peyrard M."/>
            <person name="Kedra D."/>
            <person name="Seroussi E."/>
            <person name="Fransson I."/>
            <person name="Tapia I."/>
            <person name="Bruder C.E."/>
            <person name="O'Brien K.P."/>
            <person name="Wilkinson P."/>
            <person name="Bodenteich A."/>
            <person name="Hartman K."/>
            <person name="Hu X."/>
            <person name="Khan A.S."/>
            <person name="Lane L."/>
            <person name="Tilahun Y."/>
            <person name="Wright H."/>
        </authorList>
    </citation>
    <scope>NUCLEOTIDE SEQUENCE [LARGE SCALE GENOMIC DNA]</scope>
</reference>
<proteinExistence type="evidence at protein level"/>
<reference evidence="2" key="3">
    <citation type="journal article" date="2004" name="Nature">
        <title>Finishing the euchromatic sequence of the human genome.</title>
        <authorList>
            <consortium name="International Human Genome Sequencing Consortium"/>
        </authorList>
    </citation>
    <scope>NUCLEOTIDE SEQUENCE [LARGE SCALE GENOMIC DNA]</scope>
</reference>
<protein>
    <submittedName>
        <fullName evidence="2">Cytosolic arginine sensor for mTORC1 subunit 1</fullName>
    </submittedName>
</protein>
<dbReference type="EMBL" id="AC004997">
    <property type="status" value="NOT_ANNOTATED_CDS"/>
    <property type="molecule type" value="Genomic_DNA"/>
</dbReference>
<dbReference type="OpenTargets" id="ENSG00000239282"/>
<reference evidence="2" key="4">
    <citation type="journal article" date="2008" name="Genome Biol.">
        <title>Finishing the finished human chromosome 22 sequence.</title>
        <authorList>
            <person name="Cole C.G."/>
            <person name="McCann O.T."/>
            <person name="Collins J.E."/>
            <person name="Oliver K."/>
            <person name="Willey D."/>
            <person name="Gribble S.M."/>
            <person name="Yang F."/>
            <person name="McLaren K."/>
            <person name="Rogers J."/>
            <person name="Ning Z."/>
            <person name="Beare D.M."/>
            <person name="Dunham I."/>
        </authorList>
    </citation>
    <scope>NUCLEOTIDE SEQUENCE [LARGE SCALE GENOMIC DNA]</scope>
</reference>
<dbReference type="InterPro" id="IPR051719">
    <property type="entry name" value="CASTOR_mTORC1"/>
</dbReference>
<evidence type="ECO:0007829" key="4">
    <source>
        <dbReference type="PeptideAtlas" id="F2Z2C1"/>
    </source>
</evidence>